<feature type="region of interest" description="Disordered" evidence="1">
    <location>
        <begin position="28"/>
        <end position="77"/>
    </location>
</feature>
<proteinExistence type="predicted"/>
<protein>
    <submittedName>
        <fullName evidence="2">2-isopropylmalate synthase</fullName>
    </submittedName>
</protein>
<sequence length="270" mass="29145">MIQTENERQYYLGMAGVRLWYAREPLPGAAPSPEFVFDEPESEGEMDAEALVAPQLSDRPMAQPSKPAHADRVQAKARVSNLQALVDGATAPATPATPAQEPPEPVSSPLPDADQSAAPSDAENTKTVSKPAAVKLALKLWMGQRFVLVSDLSSDASLKLQESLAENILRSVGEETLETVGPIGWPVFNNVRAPGNSMADLRSVLSHALSQVQGQKVIVLGTVPRDAEGDWLHDLAGRRSDVLFPMTLTELASDPNQKRALWQMLKPLVD</sequence>
<dbReference type="EMBL" id="CP071247">
    <property type="protein sequence ID" value="QSP96145.1"/>
    <property type="molecule type" value="Genomic_DNA"/>
</dbReference>
<evidence type="ECO:0000313" key="2">
    <source>
        <dbReference type="EMBL" id="QSP96145.1"/>
    </source>
</evidence>
<evidence type="ECO:0000313" key="3">
    <source>
        <dbReference type="Proteomes" id="UP000663555"/>
    </source>
</evidence>
<evidence type="ECO:0000256" key="1">
    <source>
        <dbReference type="SAM" id="MobiDB-lite"/>
    </source>
</evidence>
<name>A0ABX7MUT1_9GAMM</name>
<feature type="region of interest" description="Disordered" evidence="1">
    <location>
        <begin position="91"/>
        <end position="128"/>
    </location>
</feature>
<keyword evidence="3" id="KW-1185">Reference proteome</keyword>
<reference evidence="2 3" key="1">
    <citation type="submission" date="2021-03" db="EMBL/GenBank/DDBJ databases">
        <title>Genome sequencing of Marinobacter sp. LPB0319.</title>
        <authorList>
            <person name="Kim J."/>
        </authorList>
    </citation>
    <scope>NUCLEOTIDE SEQUENCE [LARGE SCALE GENOMIC DNA]</scope>
    <source>
        <strain evidence="2 3">LPB0319</strain>
    </source>
</reference>
<gene>
    <name evidence="2" type="ORF">LPB19_07115</name>
</gene>
<dbReference type="Proteomes" id="UP000663555">
    <property type="component" value="Chromosome"/>
</dbReference>
<feature type="compositionally biased region" description="Low complexity" evidence="1">
    <location>
        <begin position="109"/>
        <end position="122"/>
    </location>
</feature>
<feature type="compositionally biased region" description="Acidic residues" evidence="1">
    <location>
        <begin position="36"/>
        <end position="48"/>
    </location>
</feature>
<accession>A0ABX7MUT1</accession>
<dbReference type="RefSeq" id="WP_206645372.1">
    <property type="nucleotide sequence ID" value="NZ_CP071247.1"/>
</dbReference>
<organism evidence="2 3">
    <name type="scientific">Marinobacter salinisoli</name>
    <dbReference type="NCBI Taxonomy" id="2769486"/>
    <lineage>
        <taxon>Bacteria</taxon>
        <taxon>Pseudomonadati</taxon>
        <taxon>Pseudomonadota</taxon>
        <taxon>Gammaproteobacteria</taxon>
        <taxon>Pseudomonadales</taxon>
        <taxon>Marinobacteraceae</taxon>
        <taxon>Marinobacter</taxon>
    </lineage>
</organism>